<name>A0A7M4F1L7_CROPO</name>
<dbReference type="InterPro" id="IPR018154">
    <property type="entry name" value="TLV/ENV_coat_polyprotein"/>
</dbReference>
<evidence type="ECO:0000313" key="2">
    <source>
        <dbReference type="Proteomes" id="UP000594220"/>
    </source>
</evidence>
<organism evidence="1 2">
    <name type="scientific">Crocodylus porosus</name>
    <name type="common">Saltwater crocodile</name>
    <name type="synonym">Estuarine crocodile</name>
    <dbReference type="NCBI Taxonomy" id="8502"/>
    <lineage>
        <taxon>Eukaryota</taxon>
        <taxon>Metazoa</taxon>
        <taxon>Chordata</taxon>
        <taxon>Craniata</taxon>
        <taxon>Vertebrata</taxon>
        <taxon>Euteleostomi</taxon>
        <taxon>Archelosauria</taxon>
        <taxon>Archosauria</taxon>
        <taxon>Crocodylia</taxon>
        <taxon>Longirostres</taxon>
        <taxon>Crocodylidae</taxon>
        <taxon>Crocodylus</taxon>
    </lineage>
</organism>
<protein>
    <submittedName>
        <fullName evidence="1">Uncharacterized protein</fullName>
    </submittedName>
</protein>
<evidence type="ECO:0000313" key="1">
    <source>
        <dbReference type="Ensembl" id="ENSCPRP00005018312.1"/>
    </source>
</evidence>
<accession>A0A7M4F1L7</accession>
<dbReference type="Proteomes" id="UP000594220">
    <property type="component" value="Unplaced"/>
</dbReference>
<dbReference type="GeneTree" id="ENSGT00960000190217"/>
<dbReference type="AlphaFoldDB" id="A0A7M4F1L7"/>
<dbReference type="PANTHER" id="PTHR10424">
    <property type="entry name" value="VIRAL ENVELOPE PROTEIN"/>
    <property type="match status" value="1"/>
</dbReference>
<sequence>MMALQIRDLQVPVGAWEENSNSVVFLGLSIAHAGNLTNCWVCIHGSTHPTKGIPMLGVPIPLEFWGPDSNTSFVRFPPTLSSRNQLSIPTWWKAAQDSWKLSSGLAKKGKVSGEVPSSFCNGVPITIFIPSDGNYSVMSSLVLNGFDFYVMLGPVSCNQTISHPKMVESQCAPSYTLQVNQKCQEGNTPCRDLSIATAPGLYWLCGDEAHKNLPWNWVSTCTLSKVIPTFDVHSSLSWHEVSNFPPGLPRHRRAVETPLNFINASANASGALNDEITQVGQVTVENCMALAAQGGVCAVVNHTCCTWIDQHQQVATWVLGLSRQKNSEHLDTTI</sequence>
<dbReference type="Ensembl" id="ENSCPRT00005021419.1">
    <property type="protein sequence ID" value="ENSCPRP00005018312.1"/>
    <property type="gene ID" value="ENSCPRG00005012778.1"/>
</dbReference>
<reference evidence="1" key="2">
    <citation type="submission" date="2025-09" db="UniProtKB">
        <authorList>
            <consortium name="Ensembl"/>
        </authorList>
    </citation>
    <scope>IDENTIFICATION</scope>
</reference>
<keyword evidence="2" id="KW-1185">Reference proteome</keyword>
<proteinExistence type="predicted"/>
<reference evidence="1" key="1">
    <citation type="submission" date="2025-08" db="UniProtKB">
        <authorList>
            <consortium name="Ensembl"/>
        </authorList>
    </citation>
    <scope>IDENTIFICATION</scope>
</reference>
<dbReference type="SUPFAM" id="SSF58069">
    <property type="entry name" value="Virus ectodomain"/>
    <property type="match status" value="1"/>
</dbReference>
<dbReference type="Gene3D" id="1.10.287.210">
    <property type="match status" value="1"/>
</dbReference>